<evidence type="ECO:0008006" key="4">
    <source>
        <dbReference type="Google" id="ProtNLM"/>
    </source>
</evidence>
<evidence type="ECO:0000313" key="3">
    <source>
        <dbReference type="Proteomes" id="UP000234366"/>
    </source>
</evidence>
<dbReference type="EMBL" id="CP025001">
    <property type="protein sequence ID" value="AUJ78658.1"/>
    <property type="molecule type" value="Genomic_DNA"/>
</dbReference>
<evidence type="ECO:0000313" key="2">
    <source>
        <dbReference type="EMBL" id="AUJ78658.1"/>
    </source>
</evidence>
<evidence type="ECO:0000256" key="1">
    <source>
        <dbReference type="SAM" id="SignalP"/>
    </source>
</evidence>
<dbReference type="CDD" id="cd13441">
    <property type="entry name" value="CamS_repeat_1"/>
    <property type="match status" value="1"/>
</dbReference>
<dbReference type="CDD" id="cd13440">
    <property type="entry name" value="CamS_repeat_2"/>
    <property type="match status" value="1"/>
</dbReference>
<feature type="signal peptide" evidence="1">
    <location>
        <begin position="1"/>
        <end position="28"/>
    </location>
</feature>
<gene>
    <name evidence="2" type="ORF">CWD84_18505</name>
</gene>
<dbReference type="Pfam" id="PF07537">
    <property type="entry name" value="CamS"/>
    <property type="match status" value="1"/>
</dbReference>
<dbReference type="Proteomes" id="UP000234366">
    <property type="component" value="Chromosome"/>
</dbReference>
<organism evidence="2 3">
    <name type="scientific">Bacillus siamensis</name>
    <dbReference type="NCBI Taxonomy" id="659243"/>
    <lineage>
        <taxon>Bacteria</taxon>
        <taxon>Bacillati</taxon>
        <taxon>Bacillota</taxon>
        <taxon>Bacilli</taxon>
        <taxon>Bacillales</taxon>
        <taxon>Bacillaceae</taxon>
        <taxon>Bacillus</taxon>
        <taxon>Bacillus amyloliquefaciens group</taxon>
    </lineage>
</organism>
<keyword evidence="3" id="KW-1185">Reference proteome</keyword>
<dbReference type="InterPro" id="IPR011426">
    <property type="entry name" value="CamS"/>
</dbReference>
<sequence>MKKMLALAATATATAAVLMLSACSPSFGGKKEEEITQKTAKSSEKAIIPKYNISDSYYKMVLPFKAGKARGLTADRLNTRLDIDEFETGLMRLAQDTFPTDDYLYQEGQYLDEDTVLSWLDRKKEGSDLKKAKKADANFQNLGLNPVLPSSGSAKEKNENSPIYLASMLEQDYLVRKDKNSIQLGGVMIGLALNSVYYYREKTGDPQQEVELSDKTIRSHGEEIAQEVVNRLRKMDNLKNVPITVALYKQAPKTSIVPGNYIAKTEVKAGSSTISNWDDVKEKYVFYPADTDTAKKYPDDSEVFKRFKNAIDSYFPNYTGVVGTAMYENDEMRKMKIEIPMQFYGKSEVIAFTQYLTGELMDYYSKGSVDVEINITSSDGQEALIVRNAGDKEPTVHIYD</sequence>
<dbReference type="PIRSF" id="PIRSF012509">
    <property type="entry name" value="CamS"/>
    <property type="match status" value="1"/>
</dbReference>
<accession>A0AAI8N1K7</accession>
<protein>
    <recommendedName>
        <fullName evidence="4">CamS family sex pheromone protein</fullName>
    </recommendedName>
</protein>
<name>A0AAI8N1K7_9BACI</name>
<feature type="chain" id="PRO_5042496662" description="CamS family sex pheromone protein" evidence="1">
    <location>
        <begin position="29"/>
        <end position="400"/>
    </location>
</feature>
<dbReference type="RefSeq" id="WP_060963390.1">
    <property type="nucleotide sequence ID" value="NZ_CP025001.1"/>
</dbReference>
<dbReference type="AlphaFoldDB" id="A0AAI8N1K7"/>
<keyword evidence="1" id="KW-0732">Signal</keyword>
<dbReference type="Gene3D" id="3.10.570.10">
    <property type="entry name" value="sex pheromone staph- cam373 precursor domain"/>
    <property type="match status" value="1"/>
</dbReference>
<reference evidence="2 3" key="1">
    <citation type="submission" date="2017-11" db="EMBL/GenBank/DDBJ databases">
        <title>Genome sequence and genome mining of multiple bioactive secondary metabolites from a deep sea-derived Bacillus siamensis SCSIO 05746.</title>
        <authorList>
            <person name="Pan H.-Q."/>
            <person name="Ju J.-H."/>
        </authorList>
    </citation>
    <scope>NUCLEOTIDE SEQUENCE [LARGE SCALE GENOMIC DNA]</scope>
    <source>
        <strain evidence="2 3">SCSIO 05746</strain>
    </source>
</reference>
<proteinExistence type="predicted"/>
<dbReference type="KEGG" id="bsia:CWD84_18505"/>
<dbReference type="PROSITE" id="PS51257">
    <property type="entry name" value="PROKAR_LIPOPROTEIN"/>
    <property type="match status" value="1"/>
</dbReference>